<keyword evidence="2" id="KW-0560">Oxidoreductase</keyword>
<comment type="caution">
    <text evidence="3">The sequence shown here is derived from an EMBL/GenBank/DDBJ whole genome shotgun (WGS) entry which is preliminary data.</text>
</comment>
<dbReference type="InterPro" id="IPR002347">
    <property type="entry name" value="SDR_fam"/>
</dbReference>
<comment type="similarity">
    <text evidence="1">Belongs to the short-chain dehydrogenases/reductases (SDR) family.</text>
</comment>
<evidence type="ECO:0000256" key="1">
    <source>
        <dbReference type="ARBA" id="ARBA00006484"/>
    </source>
</evidence>
<dbReference type="PRINTS" id="PR00081">
    <property type="entry name" value="GDHRDH"/>
</dbReference>
<dbReference type="EMBL" id="JANFNG010000005">
    <property type="protein sequence ID" value="MCQ4080917.1"/>
    <property type="molecule type" value="Genomic_DNA"/>
</dbReference>
<reference evidence="3" key="1">
    <citation type="submission" date="2022-06" db="EMBL/GenBank/DDBJ databases">
        <title>Draft genome sequence of Streptomyces sp. RB6PN25 isolated from peat swamp forest in Thailand.</title>
        <authorList>
            <person name="Duangmal K."/>
            <person name="Klaysubun C."/>
        </authorList>
    </citation>
    <scope>NUCLEOTIDE SEQUENCE</scope>
    <source>
        <strain evidence="3">RB6PN25</strain>
    </source>
</reference>
<evidence type="ECO:0000256" key="2">
    <source>
        <dbReference type="ARBA" id="ARBA00023002"/>
    </source>
</evidence>
<proteinExistence type="inferred from homology"/>
<evidence type="ECO:0000313" key="4">
    <source>
        <dbReference type="Proteomes" id="UP001057702"/>
    </source>
</evidence>
<gene>
    <name evidence="3" type="ORF">NGB36_09970</name>
</gene>
<dbReference type="InterPro" id="IPR051122">
    <property type="entry name" value="SDR_DHRS6-like"/>
</dbReference>
<keyword evidence="4" id="KW-1185">Reference proteome</keyword>
<evidence type="ECO:0000313" key="3">
    <source>
        <dbReference type="EMBL" id="MCQ4080917.1"/>
    </source>
</evidence>
<dbReference type="RefSeq" id="WP_255919819.1">
    <property type="nucleotide sequence ID" value="NZ_JANFNG010000005.1"/>
</dbReference>
<name>A0ABT1PWH2_9ACTN</name>
<protein>
    <submittedName>
        <fullName evidence="3">SDR family oxidoreductase</fullName>
    </submittedName>
</protein>
<dbReference type="PANTHER" id="PTHR43477">
    <property type="entry name" value="DIHYDROANTICAPSIN 7-DEHYDROGENASE"/>
    <property type="match status" value="1"/>
</dbReference>
<organism evidence="3 4">
    <name type="scientific">Streptomyces humicola</name>
    <dbReference type="NCBI Taxonomy" id="2953240"/>
    <lineage>
        <taxon>Bacteria</taxon>
        <taxon>Bacillati</taxon>
        <taxon>Actinomycetota</taxon>
        <taxon>Actinomycetes</taxon>
        <taxon>Kitasatosporales</taxon>
        <taxon>Streptomycetaceae</taxon>
        <taxon>Streptomyces</taxon>
    </lineage>
</organism>
<dbReference type="Pfam" id="PF13561">
    <property type="entry name" value="adh_short_C2"/>
    <property type="match status" value="1"/>
</dbReference>
<dbReference type="PANTHER" id="PTHR43477:SF1">
    <property type="entry name" value="DIHYDROANTICAPSIN 7-DEHYDROGENASE"/>
    <property type="match status" value="1"/>
</dbReference>
<dbReference type="SUPFAM" id="SSF51735">
    <property type="entry name" value="NAD(P)-binding Rossmann-fold domains"/>
    <property type="match status" value="1"/>
</dbReference>
<dbReference type="Gene3D" id="3.40.50.720">
    <property type="entry name" value="NAD(P)-binding Rossmann-like Domain"/>
    <property type="match status" value="2"/>
</dbReference>
<dbReference type="Proteomes" id="UP001057702">
    <property type="component" value="Unassembled WGS sequence"/>
</dbReference>
<dbReference type="CDD" id="cd05233">
    <property type="entry name" value="SDR_c"/>
    <property type="match status" value="1"/>
</dbReference>
<sequence>MRTSLQGSWSLVLGVSSGFGRATARAVAAEGGNIVGVHFDTAEGQESATKLADDLHATGVRAHFFNLNAASPATRSEVVSQIAELTDGNGLRVLLHSLAFGSLMPFVPPTDASAGTETVSPRQMAMTVDVMAHSLVYWVQDLLAAGQLPSGAKIFAMTSAGSTRVLGDYGPVSAAKAALESHVRQLAVELAPRGIAVNALRAGTTLTPALRKIPGADRYAEASLGRNPHGRLTEPEDVAEIVTLLATPDSSWLTGNVIGVDGGESLTA</sequence>
<dbReference type="InterPro" id="IPR036291">
    <property type="entry name" value="NAD(P)-bd_dom_sf"/>
</dbReference>
<accession>A0ABT1PWH2</accession>